<evidence type="ECO:0000313" key="2">
    <source>
        <dbReference type="Proteomes" id="UP001140949"/>
    </source>
</evidence>
<dbReference type="Gene3D" id="1.20.1280.50">
    <property type="match status" value="1"/>
</dbReference>
<dbReference type="EMBL" id="JANAVB010041219">
    <property type="protein sequence ID" value="KAJ6796976.1"/>
    <property type="molecule type" value="Genomic_DNA"/>
</dbReference>
<reference evidence="1" key="2">
    <citation type="submission" date="2023-04" db="EMBL/GenBank/DDBJ databases">
        <authorList>
            <person name="Bruccoleri R.E."/>
            <person name="Oakeley E.J."/>
            <person name="Faust A.-M."/>
            <person name="Dessus-Babus S."/>
            <person name="Altorfer M."/>
            <person name="Burckhardt D."/>
            <person name="Oertli M."/>
            <person name="Naumann U."/>
            <person name="Petersen F."/>
            <person name="Wong J."/>
        </authorList>
    </citation>
    <scope>NUCLEOTIDE SEQUENCE</scope>
    <source>
        <strain evidence="1">GSM-AAB239-AS_SAM_17_03QT</strain>
        <tissue evidence="1">Leaf</tissue>
    </source>
</reference>
<dbReference type="InterPro" id="IPR032675">
    <property type="entry name" value="LRR_dom_sf"/>
</dbReference>
<evidence type="ECO:0000313" key="1">
    <source>
        <dbReference type="EMBL" id="KAJ6796976.1"/>
    </source>
</evidence>
<accession>A0AAX6DYZ3</accession>
<dbReference type="Proteomes" id="UP001140949">
    <property type="component" value="Unassembled WGS sequence"/>
</dbReference>
<dbReference type="SUPFAM" id="SSF52047">
    <property type="entry name" value="RNI-like"/>
    <property type="match status" value="1"/>
</dbReference>
<gene>
    <name evidence="1" type="ORF">M6B38_221205</name>
</gene>
<protein>
    <submittedName>
        <fullName evidence="1">F-box/LRR-repeat protein-like</fullName>
    </submittedName>
</protein>
<dbReference type="Gene3D" id="3.80.10.10">
    <property type="entry name" value="Ribonuclease Inhibitor"/>
    <property type="match status" value="1"/>
</dbReference>
<reference evidence="1" key="1">
    <citation type="journal article" date="2023" name="GigaByte">
        <title>Genome assembly of the bearded iris, Iris pallida Lam.</title>
        <authorList>
            <person name="Bruccoleri R.E."/>
            <person name="Oakeley E.J."/>
            <person name="Faust A.M.E."/>
            <person name="Altorfer M."/>
            <person name="Dessus-Babus S."/>
            <person name="Burckhardt D."/>
            <person name="Oertli M."/>
            <person name="Naumann U."/>
            <person name="Petersen F."/>
            <person name="Wong J."/>
        </authorList>
    </citation>
    <scope>NUCLEOTIDE SEQUENCE</scope>
    <source>
        <strain evidence="1">GSM-AAB239-AS_SAM_17_03QT</strain>
    </source>
</reference>
<comment type="caution">
    <text evidence="1">The sequence shown here is derived from an EMBL/GenBank/DDBJ whole genome shotgun (WGS) entry which is preliminary data.</text>
</comment>
<sequence>MDSQKEITLYQLYIETILILRVRSAAMEEERRWEDLGIDCLGSVFSRLDLEDLTLSVPFVCKPWLEASMDVLCWRVLNLRDMDLMPWSSFSTRFKQAYNTKHFSFTGFMKTLIDRGRGSTVELAFSTERFASLQELEYASINCLKLKVLGLPNMFQEEDKHLPGFIEKWKDLEFLTMGRKPSSFLEIIERISLNCSSFRGLCLSGRIDSEDAFAIAKHLPKLKCLVMSGCSLGKRELLAILDGCRELQAVDVSNCTGFVPDDEIMRIASFVGEFKHEGAKMEEEYMVYYGDVYWGMDC</sequence>
<dbReference type="PANTHER" id="PTHR38926">
    <property type="entry name" value="F-BOX DOMAIN CONTAINING PROTEIN, EXPRESSED"/>
    <property type="match status" value="1"/>
</dbReference>
<dbReference type="PANTHER" id="PTHR38926:SF5">
    <property type="entry name" value="F-BOX AND LEUCINE-RICH REPEAT PROTEIN 6"/>
    <property type="match status" value="1"/>
</dbReference>
<proteinExistence type="predicted"/>
<organism evidence="1 2">
    <name type="scientific">Iris pallida</name>
    <name type="common">Sweet iris</name>
    <dbReference type="NCBI Taxonomy" id="29817"/>
    <lineage>
        <taxon>Eukaryota</taxon>
        <taxon>Viridiplantae</taxon>
        <taxon>Streptophyta</taxon>
        <taxon>Embryophyta</taxon>
        <taxon>Tracheophyta</taxon>
        <taxon>Spermatophyta</taxon>
        <taxon>Magnoliopsida</taxon>
        <taxon>Liliopsida</taxon>
        <taxon>Asparagales</taxon>
        <taxon>Iridaceae</taxon>
        <taxon>Iridoideae</taxon>
        <taxon>Irideae</taxon>
        <taxon>Iris</taxon>
    </lineage>
</organism>
<name>A0AAX6DYZ3_IRIPA</name>
<keyword evidence="2" id="KW-1185">Reference proteome</keyword>
<dbReference type="AlphaFoldDB" id="A0AAX6DYZ3"/>